<dbReference type="Proteomes" id="UP000238322">
    <property type="component" value="Unassembled WGS sequence"/>
</dbReference>
<evidence type="ECO:0000256" key="5">
    <source>
        <dbReference type="ARBA" id="ARBA00022692"/>
    </source>
</evidence>
<reference evidence="10 11" key="1">
    <citation type="submission" date="2018-02" db="EMBL/GenBank/DDBJ databases">
        <title>Comparative genomes isolates from brazilian mangrove.</title>
        <authorList>
            <person name="Araujo J.E."/>
            <person name="Taketani R.G."/>
            <person name="Silva M.C.P."/>
            <person name="Loureco M.V."/>
            <person name="Andreote F.D."/>
        </authorList>
    </citation>
    <scope>NUCLEOTIDE SEQUENCE [LARGE SCALE GENOMIC DNA]</scope>
    <source>
        <strain evidence="10 11">Hex-1 MGV</strain>
    </source>
</reference>
<organism evidence="10 11">
    <name type="scientific">Blastopirellula marina</name>
    <dbReference type="NCBI Taxonomy" id="124"/>
    <lineage>
        <taxon>Bacteria</taxon>
        <taxon>Pseudomonadati</taxon>
        <taxon>Planctomycetota</taxon>
        <taxon>Planctomycetia</taxon>
        <taxon>Pirellulales</taxon>
        <taxon>Pirellulaceae</taxon>
        <taxon>Blastopirellula</taxon>
    </lineage>
</organism>
<keyword evidence="4" id="KW-0808">Transferase</keyword>
<feature type="transmembrane region" description="Helical" evidence="8">
    <location>
        <begin position="384"/>
        <end position="408"/>
    </location>
</feature>
<feature type="transmembrane region" description="Helical" evidence="8">
    <location>
        <begin position="507"/>
        <end position="526"/>
    </location>
</feature>
<evidence type="ECO:0000256" key="1">
    <source>
        <dbReference type="ARBA" id="ARBA00004651"/>
    </source>
</evidence>
<feature type="transmembrane region" description="Helical" evidence="8">
    <location>
        <begin position="266"/>
        <end position="297"/>
    </location>
</feature>
<evidence type="ECO:0000313" key="11">
    <source>
        <dbReference type="Proteomes" id="UP000238322"/>
    </source>
</evidence>
<evidence type="ECO:0000256" key="8">
    <source>
        <dbReference type="SAM" id="Phobius"/>
    </source>
</evidence>
<evidence type="ECO:0000313" key="10">
    <source>
        <dbReference type="EMBL" id="PQO30379.1"/>
    </source>
</evidence>
<protein>
    <recommendedName>
        <fullName evidence="9">ArnT-like N-terminal domain-containing protein</fullName>
    </recommendedName>
</protein>
<comment type="caution">
    <text evidence="10">The sequence shown here is derived from an EMBL/GenBank/DDBJ whole genome shotgun (WGS) entry which is preliminary data.</text>
</comment>
<dbReference type="PANTHER" id="PTHR33908:SF3">
    <property type="entry name" value="UNDECAPRENYL PHOSPHATE-ALPHA-4-AMINO-4-DEOXY-L-ARABINOSE ARABINOSYL TRANSFERASE"/>
    <property type="match status" value="1"/>
</dbReference>
<dbReference type="Pfam" id="PF02366">
    <property type="entry name" value="PMT"/>
    <property type="match status" value="1"/>
</dbReference>
<keyword evidence="6 8" id="KW-1133">Transmembrane helix</keyword>
<feature type="transmembrane region" description="Helical" evidence="8">
    <location>
        <begin position="335"/>
        <end position="354"/>
    </location>
</feature>
<evidence type="ECO:0000256" key="3">
    <source>
        <dbReference type="ARBA" id="ARBA00022676"/>
    </source>
</evidence>
<evidence type="ECO:0000259" key="9">
    <source>
        <dbReference type="Pfam" id="PF02366"/>
    </source>
</evidence>
<feature type="transmembrane region" description="Helical" evidence="8">
    <location>
        <begin position="96"/>
        <end position="115"/>
    </location>
</feature>
<feature type="domain" description="ArnT-like N-terminal" evidence="9">
    <location>
        <begin position="152"/>
        <end position="354"/>
    </location>
</feature>
<evidence type="ECO:0000256" key="7">
    <source>
        <dbReference type="ARBA" id="ARBA00023136"/>
    </source>
</evidence>
<dbReference type="GO" id="GO:0010041">
    <property type="term" value="P:response to iron(III) ion"/>
    <property type="evidence" value="ECO:0007669"/>
    <property type="project" value="TreeGrafter"/>
</dbReference>
<feature type="transmembrane region" description="Helical" evidence="8">
    <location>
        <begin position="479"/>
        <end position="501"/>
    </location>
</feature>
<feature type="transmembrane region" description="Helical" evidence="8">
    <location>
        <begin position="228"/>
        <end position="245"/>
    </location>
</feature>
<dbReference type="GO" id="GO:0016763">
    <property type="term" value="F:pentosyltransferase activity"/>
    <property type="evidence" value="ECO:0007669"/>
    <property type="project" value="TreeGrafter"/>
</dbReference>
<accession>A0A2S8FDZ5</accession>
<keyword evidence="7 8" id="KW-0472">Membrane</keyword>
<feature type="transmembrane region" description="Helical" evidence="8">
    <location>
        <begin position="535"/>
        <end position="555"/>
    </location>
</feature>
<evidence type="ECO:0000256" key="2">
    <source>
        <dbReference type="ARBA" id="ARBA00022475"/>
    </source>
</evidence>
<feature type="transmembrane region" description="Helical" evidence="8">
    <location>
        <begin position="172"/>
        <end position="190"/>
    </location>
</feature>
<dbReference type="GO" id="GO:0005886">
    <property type="term" value="C:plasma membrane"/>
    <property type="evidence" value="ECO:0007669"/>
    <property type="project" value="UniProtKB-SubCell"/>
</dbReference>
<evidence type="ECO:0000256" key="6">
    <source>
        <dbReference type="ARBA" id="ARBA00022989"/>
    </source>
</evidence>
<comment type="subcellular location">
    <subcellularLocation>
        <location evidence="1">Cell membrane</location>
        <topology evidence="1">Multi-pass membrane protein</topology>
    </subcellularLocation>
</comment>
<keyword evidence="5 8" id="KW-0812">Transmembrane</keyword>
<feature type="transmembrane region" description="Helical" evidence="8">
    <location>
        <begin position="202"/>
        <end position="222"/>
    </location>
</feature>
<keyword evidence="3" id="KW-0328">Glycosyltransferase</keyword>
<dbReference type="GO" id="GO:0000030">
    <property type="term" value="F:mannosyltransferase activity"/>
    <property type="evidence" value="ECO:0007669"/>
    <property type="project" value="InterPro"/>
</dbReference>
<dbReference type="InterPro" id="IPR003342">
    <property type="entry name" value="ArnT-like_N"/>
</dbReference>
<gene>
    <name evidence="10" type="ORF">C5Y83_23730</name>
</gene>
<proteinExistence type="predicted"/>
<name>A0A2S8FDZ5_9BACT</name>
<dbReference type="EMBL" id="PUHY01000014">
    <property type="protein sequence ID" value="PQO30379.1"/>
    <property type="molecule type" value="Genomic_DNA"/>
</dbReference>
<dbReference type="GO" id="GO:0009103">
    <property type="term" value="P:lipopolysaccharide biosynthetic process"/>
    <property type="evidence" value="ECO:0007669"/>
    <property type="project" value="UniProtKB-ARBA"/>
</dbReference>
<feature type="transmembrane region" description="Helical" evidence="8">
    <location>
        <begin position="450"/>
        <end position="467"/>
    </location>
</feature>
<keyword evidence="2" id="KW-1003">Cell membrane</keyword>
<sequence>MLVLRQGRRAGGRRIATRLFERTMLHLGFGVLSGHEEFQAACSSKGCYRQLSGFLGNDQWQNRRGKCHWPRAGNWGRLLARTACKQRNAAMSSAKGNLGLLIGLSVIVFFTNLGGPKLWDRDEPRNAGCAIEMIEAHDWVVPRFNDELRTHKPALLYWLMITAYSVFGINEFSARFFSAVLGTLTVLLTYDMGRRLFDRSTGLWAGICLATTLMFTVAARAATPDAPLIFFVALGMWVFVCFSFREDKDADSQGTTYYPAQWWQIALLYGVLGLAVLSKGPVGLVLPTAIIGMFLLIMRLPTAEPANTWWQWLLSLTRPFFPLHFLKTVWFMRPIIAVTACLCVALPWYLWVAARDFRWIEGFFLEHNLNRAVTAFEGHSGPPVYYLLAICVGFFPWSVFFSPMLLDLARQLRVESKTRAALIFCSCWVGVWLAAFSVAQTKLPSYVTPLYPGLALLLGCFVTRITSRQIEISPRWYDLTFGLTTLVGVMMTIGLAVAARIYLPGEYLVPIVGVVLVVGGILAWWWRRQSDMPKAFTAFAVMATLFVVGLFGLVAQRVSDHQAIGRLLAKIDQAAPEASLCSYGVSEASWVYYARQPVKFVPDAAEDLEREFSQGVNTIVLTTPEKLEELPESVRAQLVEVAREPYFLKNYPLIALRPSPELVEIAVRKVTEAR</sequence>
<evidence type="ECO:0000256" key="4">
    <source>
        <dbReference type="ARBA" id="ARBA00022679"/>
    </source>
</evidence>
<feature type="transmembrane region" description="Helical" evidence="8">
    <location>
        <begin position="420"/>
        <end position="438"/>
    </location>
</feature>
<dbReference type="InterPro" id="IPR050297">
    <property type="entry name" value="LipidA_mod_glycosyltrf_83"/>
</dbReference>
<dbReference type="GO" id="GO:0006493">
    <property type="term" value="P:protein O-linked glycosylation"/>
    <property type="evidence" value="ECO:0007669"/>
    <property type="project" value="InterPro"/>
</dbReference>
<dbReference type="PANTHER" id="PTHR33908">
    <property type="entry name" value="MANNOSYLTRANSFERASE YKCB-RELATED"/>
    <property type="match status" value="1"/>
</dbReference>
<dbReference type="AlphaFoldDB" id="A0A2S8FDZ5"/>